<reference evidence="2 3" key="2">
    <citation type="journal article" date="2009" name="PLoS ONE">
        <title>An integrated genetic and cytogenetic map of the cucumber genome.</title>
        <authorList>
            <person name="Ren Y."/>
            <person name="Zhang Z."/>
            <person name="Liu J."/>
            <person name="Staub J.E."/>
            <person name="Han Y."/>
            <person name="Cheng Z."/>
            <person name="Li X."/>
            <person name="Lu J."/>
            <person name="Miao H."/>
            <person name="Kang H."/>
            <person name="Xie B."/>
            <person name="Gu X."/>
            <person name="Wang X."/>
            <person name="Du Y."/>
            <person name="Jin W."/>
            <person name="Huang S."/>
        </authorList>
    </citation>
    <scope>NUCLEOTIDE SEQUENCE [LARGE SCALE GENOMIC DNA]</scope>
    <source>
        <strain evidence="3">cv. 9930</strain>
    </source>
</reference>
<organism evidence="2 3">
    <name type="scientific">Cucumis sativus</name>
    <name type="common">Cucumber</name>
    <dbReference type="NCBI Taxonomy" id="3659"/>
    <lineage>
        <taxon>Eukaryota</taxon>
        <taxon>Viridiplantae</taxon>
        <taxon>Streptophyta</taxon>
        <taxon>Embryophyta</taxon>
        <taxon>Tracheophyta</taxon>
        <taxon>Spermatophyta</taxon>
        <taxon>Magnoliopsida</taxon>
        <taxon>eudicotyledons</taxon>
        <taxon>Gunneridae</taxon>
        <taxon>Pentapetalae</taxon>
        <taxon>rosids</taxon>
        <taxon>fabids</taxon>
        <taxon>Cucurbitales</taxon>
        <taxon>Cucurbitaceae</taxon>
        <taxon>Benincaseae</taxon>
        <taxon>Cucumis</taxon>
    </lineage>
</organism>
<keyword evidence="3" id="KW-1185">Reference proteome</keyword>
<evidence type="ECO:0000256" key="1">
    <source>
        <dbReference type="SAM" id="MobiDB-lite"/>
    </source>
</evidence>
<sequence length="78" mass="9042">MGNWVKWGWGGYEGSEIETFLKSQIGILKWRGVDDRERKGRDEKGNSGQRFVGHQNYSFKEQHQSSSTSNVEGKHREL</sequence>
<name>A0A0A0KK53_CUCSA</name>
<gene>
    <name evidence="2" type="ORF">Csa_6G445060</name>
</gene>
<evidence type="ECO:0000313" key="3">
    <source>
        <dbReference type="Proteomes" id="UP000029981"/>
    </source>
</evidence>
<dbReference type="AlphaFoldDB" id="A0A0A0KK53"/>
<reference evidence="2 3" key="3">
    <citation type="journal article" date="2010" name="BMC Genomics">
        <title>Transcriptome sequencing and comparative analysis of cucumber flowers with different sex types.</title>
        <authorList>
            <person name="Guo S."/>
            <person name="Zheng Y."/>
            <person name="Joung J.G."/>
            <person name="Liu S."/>
            <person name="Zhang Z."/>
            <person name="Crasta O.R."/>
            <person name="Sobral B.W."/>
            <person name="Xu Y."/>
            <person name="Huang S."/>
            <person name="Fei Z."/>
        </authorList>
    </citation>
    <scope>NUCLEOTIDE SEQUENCE [LARGE SCALE GENOMIC DNA]</scope>
    <source>
        <strain evidence="3">cv. 9930</strain>
    </source>
</reference>
<feature type="compositionally biased region" description="Polar residues" evidence="1">
    <location>
        <begin position="55"/>
        <end position="71"/>
    </location>
</feature>
<dbReference type="Proteomes" id="UP000029981">
    <property type="component" value="Chromosome 6"/>
</dbReference>
<reference evidence="2 3" key="4">
    <citation type="journal article" date="2011" name="BMC Genomics">
        <title>RNA-Seq improves annotation of protein-coding genes in the cucumber genome.</title>
        <authorList>
            <person name="Li Z."/>
            <person name="Zhang Z."/>
            <person name="Yan P."/>
            <person name="Huang S."/>
            <person name="Fei Z."/>
            <person name="Lin K."/>
        </authorList>
    </citation>
    <scope>NUCLEOTIDE SEQUENCE [LARGE SCALE GENOMIC DNA]</scope>
    <source>
        <strain evidence="3">cv. 9930</strain>
    </source>
</reference>
<feature type="compositionally biased region" description="Basic and acidic residues" evidence="1">
    <location>
        <begin position="34"/>
        <end position="45"/>
    </location>
</feature>
<dbReference type="Gramene" id="KGN48141">
    <property type="protein sequence ID" value="KGN48141"/>
    <property type="gene ID" value="Csa_6G445060"/>
</dbReference>
<protein>
    <submittedName>
        <fullName evidence="2">Uncharacterized protein</fullName>
    </submittedName>
</protein>
<evidence type="ECO:0000313" key="2">
    <source>
        <dbReference type="EMBL" id="KGN48141.1"/>
    </source>
</evidence>
<reference evidence="2 3" key="1">
    <citation type="journal article" date="2009" name="Nat. Genet.">
        <title>The genome of the cucumber, Cucumis sativus L.</title>
        <authorList>
            <person name="Huang S."/>
            <person name="Li R."/>
            <person name="Zhang Z."/>
            <person name="Li L."/>
            <person name="Gu X."/>
            <person name="Fan W."/>
            <person name="Lucas W.J."/>
            <person name="Wang X."/>
            <person name="Xie B."/>
            <person name="Ni P."/>
            <person name="Ren Y."/>
            <person name="Zhu H."/>
            <person name="Li J."/>
            <person name="Lin K."/>
            <person name="Jin W."/>
            <person name="Fei Z."/>
            <person name="Li G."/>
            <person name="Staub J."/>
            <person name="Kilian A."/>
            <person name="van der Vossen E.A."/>
            <person name="Wu Y."/>
            <person name="Guo J."/>
            <person name="He J."/>
            <person name="Jia Z."/>
            <person name="Ren Y."/>
            <person name="Tian G."/>
            <person name="Lu Y."/>
            <person name="Ruan J."/>
            <person name="Qian W."/>
            <person name="Wang M."/>
            <person name="Huang Q."/>
            <person name="Li B."/>
            <person name="Xuan Z."/>
            <person name="Cao J."/>
            <person name="Asan"/>
            <person name="Wu Z."/>
            <person name="Zhang J."/>
            <person name="Cai Q."/>
            <person name="Bai Y."/>
            <person name="Zhao B."/>
            <person name="Han Y."/>
            <person name="Li Y."/>
            <person name="Li X."/>
            <person name="Wang S."/>
            <person name="Shi Q."/>
            <person name="Liu S."/>
            <person name="Cho W.K."/>
            <person name="Kim J.Y."/>
            <person name="Xu Y."/>
            <person name="Heller-Uszynska K."/>
            <person name="Miao H."/>
            <person name="Cheng Z."/>
            <person name="Zhang S."/>
            <person name="Wu J."/>
            <person name="Yang Y."/>
            <person name="Kang H."/>
            <person name="Li M."/>
            <person name="Liang H."/>
            <person name="Ren X."/>
            <person name="Shi Z."/>
            <person name="Wen M."/>
            <person name="Jian M."/>
            <person name="Yang H."/>
            <person name="Zhang G."/>
            <person name="Yang Z."/>
            <person name="Chen R."/>
            <person name="Liu S."/>
            <person name="Li J."/>
            <person name="Ma L."/>
            <person name="Liu H."/>
            <person name="Zhou Y."/>
            <person name="Zhao J."/>
            <person name="Fang X."/>
            <person name="Li G."/>
            <person name="Fang L."/>
            <person name="Li Y."/>
            <person name="Liu D."/>
            <person name="Zheng H."/>
            <person name="Zhang Y."/>
            <person name="Qin N."/>
            <person name="Li Z."/>
            <person name="Yang G."/>
            <person name="Yang S."/>
            <person name="Bolund L."/>
            <person name="Kristiansen K."/>
            <person name="Zheng H."/>
            <person name="Li S."/>
            <person name="Zhang X."/>
            <person name="Yang H."/>
            <person name="Wang J."/>
            <person name="Sun R."/>
            <person name="Zhang B."/>
            <person name="Jiang S."/>
            <person name="Wang J."/>
            <person name="Du Y."/>
            <person name="Li S."/>
        </authorList>
    </citation>
    <scope>NUCLEOTIDE SEQUENCE [LARGE SCALE GENOMIC DNA]</scope>
    <source>
        <strain evidence="3">cv. 9930</strain>
    </source>
</reference>
<proteinExistence type="predicted"/>
<feature type="region of interest" description="Disordered" evidence="1">
    <location>
        <begin position="34"/>
        <end position="78"/>
    </location>
</feature>
<dbReference type="EMBL" id="CM002927">
    <property type="protein sequence ID" value="KGN48141.1"/>
    <property type="molecule type" value="Genomic_DNA"/>
</dbReference>
<accession>A0A0A0KK53</accession>